<dbReference type="EMBL" id="CP031517">
    <property type="protein sequence ID" value="QOS40051.1"/>
    <property type="molecule type" value="Genomic_DNA"/>
</dbReference>
<evidence type="ECO:0000256" key="2">
    <source>
        <dbReference type="ARBA" id="ARBA00022898"/>
    </source>
</evidence>
<dbReference type="Gene3D" id="3.20.20.10">
    <property type="entry name" value="Alanine racemase"/>
    <property type="match status" value="1"/>
</dbReference>
<dbReference type="Pfam" id="PF02784">
    <property type="entry name" value="Orn_Arg_deC_N"/>
    <property type="match status" value="1"/>
</dbReference>
<dbReference type="InterPro" id="IPR022644">
    <property type="entry name" value="De-COase2_N"/>
</dbReference>
<keyword evidence="4" id="KW-0456">Lyase</keyword>
<reference evidence="5 7" key="1">
    <citation type="submission" date="2018-08" db="EMBL/GenBank/DDBJ databases">
        <title>The first complete genome of Treponema rectale (CHPAT), a commensal spirochete of the bovine rectum.</title>
        <authorList>
            <person name="Staton G.J."/>
            <person name="Clegg S.R."/>
            <person name="Carter S.D."/>
            <person name="Radford A.D."/>
            <person name="Darby A."/>
            <person name="Hall N."/>
            <person name="Birtles R.J."/>
            <person name="Evans N.J."/>
        </authorList>
    </citation>
    <scope>NUCLEOTIDE SEQUENCE [LARGE SCALE GENOMIC DNA]</scope>
    <source>
        <strain evidence="5 7">CHPA</strain>
    </source>
</reference>
<protein>
    <submittedName>
        <fullName evidence="4">Diaminopimelate decarboxylase</fullName>
        <ecNumber evidence="4">4.1.1.20</ecNumber>
    </submittedName>
</protein>
<comment type="cofactor">
    <cofactor evidence="1">
        <name>pyridoxal 5'-phosphate</name>
        <dbReference type="ChEBI" id="CHEBI:597326"/>
    </cofactor>
</comment>
<dbReference type="SUPFAM" id="SSF50621">
    <property type="entry name" value="Alanine racemase C-terminal domain-like"/>
    <property type="match status" value="1"/>
</dbReference>
<dbReference type="Proteomes" id="UP000593591">
    <property type="component" value="Chromosome"/>
</dbReference>
<dbReference type="RefSeq" id="WP_184651670.1">
    <property type="nucleotide sequence ID" value="NZ_JACHFR010000001.1"/>
</dbReference>
<dbReference type="GO" id="GO:0008836">
    <property type="term" value="F:diaminopimelate decarboxylase activity"/>
    <property type="evidence" value="ECO:0007669"/>
    <property type="project" value="UniProtKB-EC"/>
</dbReference>
<evidence type="ECO:0000313" key="7">
    <source>
        <dbReference type="Proteomes" id="UP000593591"/>
    </source>
</evidence>
<dbReference type="Proteomes" id="UP000578697">
    <property type="component" value="Unassembled WGS sequence"/>
</dbReference>
<dbReference type="SUPFAM" id="SSF51419">
    <property type="entry name" value="PLP-binding barrel"/>
    <property type="match status" value="1"/>
</dbReference>
<dbReference type="PANTHER" id="PTHR43727:SF2">
    <property type="entry name" value="GROUP IV DECARBOXYLASE"/>
    <property type="match status" value="1"/>
</dbReference>
<evidence type="ECO:0000313" key="4">
    <source>
        <dbReference type="EMBL" id="MBB5218246.1"/>
    </source>
</evidence>
<organism evidence="4 6">
    <name type="scientific">Treponema rectale</name>
    <dbReference type="NCBI Taxonomy" id="744512"/>
    <lineage>
        <taxon>Bacteria</taxon>
        <taxon>Pseudomonadati</taxon>
        <taxon>Spirochaetota</taxon>
        <taxon>Spirochaetia</taxon>
        <taxon>Spirochaetales</taxon>
        <taxon>Treponemataceae</taxon>
        <taxon>Treponema</taxon>
    </lineage>
</organism>
<evidence type="ECO:0000313" key="6">
    <source>
        <dbReference type="Proteomes" id="UP000578697"/>
    </source>
</evidence>
<keyword evidence="6" id="KW-1185">Reference proteome</keyword>
<dbReference type="KEGG" id="trc:DYE49_06120"/>
<evidence type="ECO:0000313" key="5">
    <source>
        <dbReference type="EMBL" id="QOS40051.1"/>
    </source>
</evidence>
<dbReference type="AlphaFoldDB" id="A0A840SE78"/>
<sequence length="391" mass="43924">MNQLKELAEKYGSPLYVFDSDAVKKRIAGIKKVLPENTVLCYAIKANPFLVEPLKDEDLLFEVCSPGELSICEKAGLSPDKIVFSGVCKTAEDVERAYKLKVKTITLESSLHCKYLLDAVKKLPVHSQEVILRLTSGNQFGMSSEDIDACIQEIKKEPSVKIRGIHYFTGTQKKQKKIQEETVFIQDYCSSLKEKHSIDFSQIEYGPGLSYEYFSDTDQSENFSEVQFFADQIKTSPWTFVIELGRYIASCCGTYITKIMDVKKDGDSTYVIIDGGINHINYYGQMMGMKNPKVIQIKESSEIQNSTDSTPCTICGSLCTTADVVLRKLELSAPEYGDLLAFKDIGAYSITEGIYLFLSHPLPAVVLKQNSVFTLLRNHKETFIINSKDSR</sequence>
<feature type="domain" description="Orn/DAP/Arg decarboxylase 2 N-terminal" evidence="3">
    <location>
        <begin position="22"/>
        <end position="249"/>
    </location>
</feature>
<accession>A0A840SE78</accession>
<dbReference type="InterPro" id="IPR009006">
    <property type="entry name" value="Ala_racemase/Decarboxylase_C"/>
</dbReference>
<dbReference type="EC" id="4.1.1.20" evidence="4"/>
<evidence type="ECO:0000256" key="1">
    <source>
        <dbReference type="ARBA" id="ARBA00001933"/>
    </source>
</evidence>
<keyword evidence="2" id="KW-0663">Pyridoxal phosphate</keyword>
<dbReference type="PANTHER" id="PTHR43727">
    <property type="entry name" value="DIAMINOPIMELATE DECARBOXYLASE"/>
    <property type="match status" value="1"/>
</dbReference>
<evidence type="ECO:0000259" key="3">
    <source>
        <dbReference type="Pfam" id="PF02784"/>
    </source>
</evidence>
<dbReference type="EMBL" id="JACHFR010000001">
    <property type="protein sequence ID" value="MBB5218246.1"/>
    <property type="molecule type" value="Genomic_DNA"/>
</dbReference>
<dbReference type="GO" id="GO:0009089">
    <property type="term" value="P:lysine biosynthetic process via diaminopimelate"/>
    <property type="evidence" value="ECO:0007669"/>
    <property type="project" value="TreeGrafter"/>
</dbReference>
<proteinExistence type="predicted"/>
<dbReference type="Gene3D" id="2.40.37.10">
    <property type="entry name" value="Lyase, Ornithine Decarboxylase, Chain A, domain 1"/>
    <property type="match status" value="1"/>
</dbReference>
<name>A0A840SE78_9SPIR</name>
<dbReference type="InterPro" id="IPR029066">
    <property type="entry name" value="PLP-binding_barrel"/>
</dbReference>
<reference evidence="4 6" key="2">
    <citation type="submission" date="2020-08" db="EMBL/GenBank/DDBJ databases">
        <title>Genomic Encyclopedia of Type Strains, Phase IV (KMG-IV): sequencing the most valuable type-strain genomes for metagenomic binning, comparative biology and taxonomic classification.</title>
        <authorList>
            <person name="Goeker M."/>
        </authorList>
    </citation>
    <scope>NUCLEOTIDE SEQUENCE [LARGE SCALE GENOMIC DNA]</scope>
    <source>
        <strain evidence="4 6">DSM 103679</strain>
    </source>
</reference>
<gene>
    <name evidence="5" type="ORF">DYE49_06120</name>
    <name evidence="4" type="ORF">HNP77_000590</name>
</gene>